<dbReference type="Proteomes" id="UP000652219">
    <property type="component" value="Unassembled WGS sequence"/>
</dbReference>
<protein>
    <submittedName>
        <fullName evidence="2">Uncharacterized protein</fullName>
    </submittedName>
</protein>
<feature type="signal peptide" evidence="1">
    <location>
        <begin position="1"/>
        <end position="17"/>
    </location>
</feature>
<keyword evidence="1" id="KW-0732">Signal</keyword>
<name>A0A8H6IUZ0_9PEZI</name>
<dbReference type="AlphaFoldDB" id="A0A8H6IUZ0"/>
<gene>
    <name evidence="2" type="ORF">CSOJ01_12679</name>
</gene>
<evidence type="ECO:0000313" key="3">
    <source>
        <dbReference type="Proteomes" id="UP000652219"/>
    </source>
</evidence>
<dbReference type="EMBL" id="WIGN01000334">
    <property type="protein sequence ID" value="KAF6798755.1"/>
    <property type="molecule type" value="Genomic_DNA"/>
</dbReference>
<accession>A0A8H6IUZ0</accession>
<sequence>MALLLLLLLLLQGSVPSSSCSSSLVSSPYLPQSHCQTCHSSLALSESYHPSAPHQYSFTVHSSQFTARERMTHPRSTQHTAPVVVSTSVSSIYSRQTAANPITASSCLLFLLLPNLHVSNKPHDVIHLEAVFTPRTDWPPGSRRGPPRARSCFAVRSPGKRSCKSDAAGHLRIRLPVLFGVLPAPAILLAPLTPEHVFSSASTLSPSLWFRDISVPLKPALDSPSCICLLGLGKTPLLLTSLHRRPRMRVELILARDLDGLSSRCCVPLDDVPFCSYQPALTLQGLLAAQQRPRGEQISGIQISLESEKAARWARCRAFGVRRSDVRLACLIDFEYAAQITPP</sequence>
<organism evidence="2 3">
    <name type="scientific">Colletotrichum sojae</name>
    <dbReference type="NCBI Taxonomy" id="2175907"/>
    <lineage>
        <taxon>Eukaryota</taxon>
        <taxon>Fungi</taxon>
        <taxon>Dikarya</taxon>
        <taxon>Ascomycota</taxon>
        <taxon>Pezizomycotina</taxon>
        <taxon>Sordariomycetes</taxon>
        <taxon>Hypocreomycetidae</taxon>
        <taxon>Glomerellales</taxon>
        <taxon>Glomerellaceae</taxon>
        <taxon>Colletotrichum</taxon>
        <taxon>Colletotrichum orchidearum species complex</taxon>
    </lineage>
</organism>
<comment type="caution">
    <text evidence="2">The sequence shown here is derived from an EMBL/GenBank/DDBJ whole genome shotgun (WGS) entry which is preliminary data.</text>
</comment>
<proteinExistence type="predicted"/>
<reference evidence="2 3" key="1">
    <citation type="journal article" date="2020" name="Phytopathology">
        <title>Genome Sequence Resources of Colletotrichum truncatum, C. plurivorum, C. musicola, and C. sojae: Four Species Pathogenic to Soybean (Glycine max).</title>
        <authorList>
            <person name="Rogerio F."/>
            <person name="Boufleur T.R."/>
            <person name="Ciampi-Guillardi M."/>
            <person name="Sukno S.A."/>
            <person name="Thon M.R."/>
            <person name="Massola Junior N.S."/>
            <person name="Baroncelli R."/>
        </authorList>
    </citation>
    <scope>NUCLEOTIDE SEQUENCE [LARGE SCALE GENOMIC DNA]</scope>
    <source>
        <strain evidence="2 3">LFN0009</strain>
    </source>
</reference>
<evidence type="ECO:0000256" key="1">
    <source>
        <dbReference type="SAM" id="SignalP"/>
    </source>
</evidence>
<evidence type="ECO:0000313" key="2">
    <source>
        <dbReference type="EMBL" id="KAF6798755.1"/>
    </source>
</evidence>
<feature type="chain" id="PRO_5034508914" evidence="1">
    <location>
        <begin position="18"/>
        <end position="343"/>
    </location>
</feature>
<keyword evidence="3" id="KW-1185">Reference proteome</keyword>